<reference evidence="3 4" key="1">
    <citation type="submission" date="2016-11" db="EMBL/GenBank/DDBJ databases">
        <authorList>
            <person name="Jaros S."/>
            <person name="Januszkiewicz K."/>
            <person name="Wedrychowicz H."/>
        </authorList>
    </citation>
    <scope>NUCLEOTIDE SEQUENCE [LARGE SCALE GENOMIC DNA]</scope>
    <source>
        <strain evidence="3 4">NF2</strain>
    </source>
</reference>
<sequence>MPTQNFAFTGAIQTFIVPPTVTSLTIRAVGARGGDGLTTGGRGAYIQGDFPVTPGEVLSILVGGAGGGDDLTAGGGGGGSFVWRTTSPVTAANILIAAGGGGGGTQGSTGGNAIESSISGQAGKETLGGAGGVNGLGGGGGGGFVGGGGAGGAGIIGNGANGSTGAIGGTAINAGGAGGGTGGFGGGGAGSAGGGGGGGYSGGGGGGGTNLVESLGGGGGGGSFNTGANQKNVSGVGTGDGVVVITFAAVTLNFTGELQTFVVPPCVTSMTIQAVGARGGGLFDFGRGAFIQGDFSVTPGEVLTVLVGGQGGSHSGGGGTFVWRTANPVTAANLLVAAGGGGGEANLLPGRDAVLTTSGTAGGPGGAGGINGLGGGAGAPDDGGGGGAGIVGSGFSSPGGGGGGTAINAGGAGGAPDGSGGTGGFGGGGGGGASGGGGGGGFSGGGGGNGLDPVLPLFAGVGGGGGSFNGGSNQLNLTRIGLGNGEVIISFPFVEPPTITCPPDMTTGTDPGVDFGTVTYTVTATSPGCGIVSISCSPSGVVHNFPSLPVAEVVETMAFPRGMTVVTCTATDAAGNTSSCSFTVTVADVFPTATPPIPNNLEARCILVQEVYDWVVSTNRERSKVSIPDEFLPLVDEAIQSGQDISIQCIEPVVPPPFPLFQRSYTKSVSDFSCSIVNVRRVQMTINQTTFLAGMVQFVFQATVLLRIFANGDFLFEFPVVVSFDDEIILCLPEPLDENNITCRITGIECTPNAHFLLGGMVELEVVICKEIQVHAEVKMEVLGKFCSPRPNNIPAPTPTSSFRCPSFGFPRQCLSIFPSQD</sequence>
<dbReference type="PANTHER" id="PTHR24273">
    <property type="entry name" value="FI04643P-RELATED"/>
    <property type="match status" value="1"/>
</dbReference>
<evidence type="ECO:0000256" key="1">
    <source>
        <dbReference type="ARBA" id="ARBA00022737"/>
    </source>
</evidence>
<dbReference type="EMBL" id="CP018145">
    <property type="protein sequence ID" value="ASJ52786.1"/>
    <property type="molecule type" value="Genomic_DNA"/>
</dbReference>
<name>A0A220MCS2_9BACL</name>
<gene>
    <name evidence="3" type="ORF">BP422_03980</name>
</gene>
<dbReference type="PANTHER" id="PTHR24273:SF32">
    <property type="entry name" value="HYALIN"/>
    <property type="match status" value="1"/>
</dbReference>
<dbReference type="PRINTS" id="PR01228">
    <property type="entry name" value="EGGSHELL"/>
</dbReference>
<dbReference type="Pfam" id="PF02494">
    <property type="entry name" value="HYR"/>
    <property type="match status" value="1"/>
</dbReference>
<dbReference type="KEGG" id="bfm:BP422_03980"/>
<evidence type="ECO:0000313" key="3">
    <source>
        <dbReference type="EMBL" id="ASJ52786.1"/>
    </source>
</evidence>
<organism evidence="3 4">
    <name type="scientific">Brevibacillus formosus</name>
    <dbReference type="NCBI Taxonomy" id="54913"/>
    <lineage>
        <taxon>Bacteria</taxon>
        <taxon>Bacillati</taxon>
        <taxon>Bacillota</taxon>
        <taxon>Bacilli</taxon>
        <taxon>Bacillales</taxon>
        <taxon>Paenibacillaceae</taxon>
        <taxon>Brevibacillus</taxon>
    </lineage>
</organism>
<dbReference type="InterPro" id="IPR003410">
    <property type="entry name" value="HYR_dom"/>
</dbReference>
<evidence type="ECO:0000259" key="2">
    <source>
        <dbReference type="PROSITE" id="PS50825"/>
    </source>
</evidence>
<dbReference type="Proteomes" id="UP000197781">
    <property type="component" value="Chromosome"/>
</dbReference>
<proteinExistence type="predicted"/>
<dbReference type="PROSITE" id="PS50825">
    <property type="entry name" value="HYR"/>
    <property type="match status" value="1"/>
</dbReference>
<feature type="domain" description="HYR" evidence="2">
    <location>
        <begin position="491"/>
        <end position="588"/>
    </location>
</feature>
<protein>
    <recommendedName>
        <fullName evidence="2">HYR domain-containing protein</fullName>
    </recommendedName>
</protein>
<keyword evidence="1" id="KW-0677">Repeat</keyword>
<accession>A0A220MCS2</accession>
<dbReference type="AlphaFoldDB" id="A0A220MCS2"/>
<evidence type="ECO:0000313" key="4">
    <source>
        <dbReference type="Proteomes" id="UP000197781"/>
    </source>
</evidence>
<dbReference type="RefSeq" id="WP_157696734.1">
    <property type="nucleotide sequence ID" value="NZ_CP018145.1"/>
</dbReference>